<evidence type="ECO:0000256" key="2">
    <source>
        <dbReference type="ARBA" id="ARBA00023125"/>
    </source>
</evidence>
<keyword evidence="4 5" id="KW-0539">Nucleus</keyword>
<feature type="DNA-binding region" description="Homeobox" evidence="5">
    <location>
        <begin position="247"/>
        <end position="306"/>
    </location>
</feature>
<evidence type="ECO:0000256" key="6">
    <source>
        <dbReference type="RuleBase" id="RU000682"/>
    </source>
</evidence>
<dbReference type="AlphaFoldDB" id="A0A2H1V1F5"/>
<dbReference type="Gene3D" id="1.10.10.60">
    <property type="entry name" value="Homeodomain-like"/>
    <property type="match status" value="1"/>
</dbReference>
<evidence type="ECO:0000259" key="8">
    <source>
        <dbReference type="PROSITE" id="PS50071"/>
    </source>
</evidence>
<feature type="region of interest" description="Disordered" evidence="7">
    <location>
        <begin position="1"/>
        <end position="53"/>
    </location>
</feature>
<evidence type="ECO:0000256" key="1">
    <source>
        <dbReference type="ARBA" id="ARBA00004123"/>
    </source>
</evidence>
<gene>
    <name evidence="9" type="ORF">SFRICE_018587</name>
</gene>
<dbReference type="GO" id="GO:0000981">
    <property type="term" value="F:DNA-binding transcription factor activity, RNA polymerase II-specific"/>
    <property type="evidence" value="ECO:0007669"/>
    <property type="project" value="InterPro"/>
</dbReference>
<feature type="region of interest" description="Disordered" evidence="7">
    <location>
        <begin position="210"/>
        <end position="241"/>
    </location>
</feature>
<keyword evidence="3 5" id="KW-0371">Homeobox</keyword>
<dbReference type="CDD" id="cd00086">
    <property type="entry name" value="homeodomain"/>
    <property type="match status" value="1"/>
</dbReference>
<proteinExistence type="predicted"/>
<dbReference type="SUPFAM" id="SSF46689">
    <property type="entry name" value="Homeodomain-like"/>
    <property type="match status" value="1"/>
</dbReference>
<dbReference type="InterPro" id="IPR017970">
    <property type="entry name" value="Homeobox_CS"/>
</dbReference>
<protein>
    <submittedName>
        <fullName evidence="9">SFRICE_018587</fullName>
    </submittedName>
</protein>
<feature type="compositionally biased region" description="Low complexity" evidence="7">
    <location>
        <begin position="311"/>
        <end position="323"/>
    </location>
</feature>
<dbReference type="Pfam" id="PF00046">
    <property type="entry name" value="Homeodomain"/>
    <property type="match status" value="1"/>
</dbReference>
<dbReference type="PRINTS" id="PR00024">
    <property type="entry name" value="HOMEOBOX"/>
</dbReference>
<dbReference type="PROSITE" id="PS50071">
    <property type="entry name" value="HOMEOBOX_2"/>
    <property type="match status" value="1"/>
</dbReference>
<dbReference type="GO" id="GO:0000978">
    <property type="term" value="F:RNA polymerase II cis-regulatory region sequence-specific DNA binding"/>
    <property type="evidence" value="ECO:0007669"/>
    <property type="project" value="TreeGrafter"/>
</dbReference>
<dbReference type="PANTHER" id="PTHR45664:SF12">
    <property type="entry name" value="PANCREAS_DUODENUM HOMEOBOX PROTEIN 1"/>
    <property type="match status" value="1"/>
</dbReference>
<evidence type="ECO:0000256" key="5">
    <source>
        <dbReference type="PROSITE-ProRule" id="PRU00108"/>
    </source>
</evidence>
<dbReference type="GO" id="GO:0045944">
    <property type="term" value="P:positive regulation of transcription by RNA polymerase II"/>
    <property type="evidence" value="ECO:0007669"/>
    <property type="project" value="UniProtKB-ARBA"/>
</dbReference>
<dbReference type="PROSITE" id="PS00027">
    <property type="entry name" value="HOMEOBOX_1"/>
    <property type="match status" value="1"/>
</dbReference>
<dbReference type="InterPro" id="IPR020479">
    <property type="entry name" value="HD_metazoa"/>
</dbReference>
<accession>A0A2H1V1F5</accession>
<dbReference type="InterPro" id="IPR009057">
    <property type="entry name" value="Homeodomain-like_sf"/>
</dbReference>
<evidence type="ECO:0000256" key="4">
    <source>
        <dbReference type="ARBA" id="ARBA00023242"/>
    </source>
</evidence>
<organism evidence="9">
    <name type="scientific">Spodoptera frugiperda</name>
    <name type="common">Fall armyworm</name>
    <dbReference type="NCBI Taxonomy" id="7108"/>
    <lineage>
        <taxon>Eukaryota</taxon>
        <taxon>Metazoa</taxon>
        <taxon>Ecdysozoa</taxon>
        <taxon>Arthropoda</taxon>
        <taxon>Hexapoda</taxon>
        <taxon>Insecta</taxon>
        <taxon>Pterygota</taxon>
        <taxon>Neoptera</taxon>
        <taxon>Endopterygota</taxon>
        <taxon>Lepidoptera</taxon>
        <taxon>Glossata</taxon>
        <taxon>Ditrysia</taxon>
        <taxon>Noctuoidea</taxon>
        <taxon>Noctuidae</taxon>
        <taxon>Amphipyrinae</taxon>
        <taxon>Spodoptera</taxon>
    </lineage>
</organism>
<dbReference type="InterPro" id="IPR001356">
    <property type="entry name" value="HD"/>
</dbReference>
<dbReference type="GO" id="GO:0005634">
    <property type="term" value="C:nucleus"/>
    <property type="evidence" value="ECO:0007669"/>
    <property type="project" value="UniProtKB-SubCell"/>
</dbReference>
<name>A0A2H1V1F5_SPOFR</name>
<feature type="compositionally biased region" description="Polar residues" evidence="7">
    <location>
        <begin position="530"/>
        <end position="541"/>
    </location>
</feature>
<dbReference type="EMBL" id="ODYU01000233">
    <property type="protein sequence ID" value="SOQ34651.1"/>
    <property type="molecule type" value="Genomic_DNA"/>
</dbReference>
<evidence type="ECO:0000256" key="3">
    <source>
        <dbReference type="ARBA" id="ARBA00023155"/>
    </source>
</evidence>
<feature type="domain" description="Homeobox" evidence="8">
    <location>
        <begin position="245"/>
        <end position="305"/>
    </location>
</feature>
<sequence length="541" mass="60526">MSSPTPSPPSLVTDEEDSRDSTESDISNSSMPKLETVPLSQRDDCKPGGVTSHGVEDILAEGVNYNVHDNVYSECKPEDTISNAFVQDYNSRDSTGFSIHDILGLQQSYNANCRDELESRYEYQIPNYENISNNSNNYGSGTEEVVSEACVEKTDVFSPAASHIGNQVVYTRNYAVNELVRYHERSNLNNEVTKEPARDINDIHDHNFSTQNTSWNSKPVSSTAVGSSASLTTSEMSTDSSYTKGFTKRARTAYTSSQLVELENEFRETRYLCRPRRIELANYLQLTERQIKIWFQNRRMKYKKDNKHNKPSSSVDDSSPSSSKEMSPNRDHKMTHGRNCGGHDRHRRLMSDNNATHHKIYLQPNDGIPRPPEYTAINPLKTILKGPQNTVELPAYTPNLSYPPYYPGVPNRATYSPMPEVYRYGNDDSLPPNSNTLSSLASDSYVPNGANIKLNDDLVRFGAGSSYYNPMPSAVIPPTTADTYGFAPTLPSASMTTYDENRTPNLTLGQDPYFSYLITPDPASQPQPSTPTKYSTSYISL</sequence>
<dbReference type="PANTHER" id="PTHR45664">
    <property type="entry name" value="PROTEIN ZERKNUELLT 1-RELATED"/>
    <property type="match status" value="1"/>
</dbReference>
<dbReference type="SMART" id="SM00389">
    <property type="entry name" value="HOX"/>
    <property type="match status" value="1"/>
</dbReference>
<evidence type="ECO:0000313" key="9">
    <source>
        <dbReference type="EMBL" id="SOQ34651.1"/>
    </source>
</evidence>
<keyword evidence="2 5" id="KW-0238">DNA-binding</keyword>
<feature type="region of interest" description="Disordered" evidence="7">
    <location>
        <begin position="519"/>
        <end position="541"/>
    </location>
</feature>
<feature type="region of interest" description="Disordered" evidence="7">
    <location>
        <begin position="303"/>
        <end position="349"/>
    </location>
</feature>
<comment type="subcellular location">
    <subcellularLocation>
        <location evidence="1 5 6">Nucleus</location>
    </subcellularLocation>
</comment>
<evidence type="ECO:0000256" key="7">
    <source>
        <dbReference type="SAM" id="MobiDB-lite"/>
    </source>
</evidence>
<reference evidence="9" key="1">
    <citation type="submission" date="2016-07" db="EMBL/GenBank/DDBJ databases">
        <authorList>
            <person name="Bretaudeau A."/>
        </authorList>
    </citation>
    <scope>NUCLEOTIDE SEQUENCE</scope>
    <source>
        <strain evidence="9">Rice</strain>
        <tissue evidence="9">Whole body</tissue>
    </source>
</reference>